<feature type="compositionally biased region" description="Polar residues" evidence="5">
    <location>
        <begin position="169"/>
        <end position="178"/>
    </location>
</feature>
<dbReference type="AlphaFoldDB" id="A0AB40CI87"/>
<dbReference type="Pfam" id="PF04146">
    <property type="entry name" value="YTH"/>
    <property type="match status" value="1"/>
</dbReference>
<accession>A0AB40CI87</accession>
<keyword evidence="2" id="KW-0963">Cytoplasm</keyword>
<feature type="compositionally biased region" description="Polar residues" evidence="5">
    <location>
        <begin position="186"/>
        <end position="224"/>
    </location>
</feature>
<sequence length="697" mass="75704">MAAVAPAADQATDLLQKLSLDSKKKTHDAPEVTKKQASADGGEVTSVQIPSGERSVTPLLQDCVDQSMWYPSAYYYGGYEGLINEWEDYPRYVNPDGVEVPPPGVYGDMYQHGYGYPSYGPYPSPGSPVPTMGHDGQLYGPPHYQYTAQYYQPPTPPPTTGAPNKPATSQGGVSTTVATEKPAATVDTSKGNSNGIANGKSNGHISSGQPRPNHQNSSLPSNGSYGRGILPGGLPSGYQDPRFGFDGMRSPIPWYDCPAFTDGQQRTPTTSSAPSAVSHVANNPSGRNQILHPLPHLMGLHTPRPASGMGPAAPGFVNRMYTSNRIYGQYGQCGTAFRTGLGFGSNGYDYRMNGRWGSVTDNKYKPRGRGNGFYGYGSENLDGLSELNRGPRGGRLKNTKGFGPNITIAVKGQNLSTNGNVEEASAAPARDHYNRDDFPEKYSDAKCFVIKSYSEDDIHKSVKYSVWASTPNGNKKLDAAYQEAQKVADGCPVFLFFSVNTSGQFVGIAEMAGPVDFNKTVDYWQQDKWNGCFPVKWHIVKDVPNSILKHITLENNDNKPVTNSRDTQEVKLEQGIQMLKIFKEHVSKTSILDDFAFYETRQKAMQEKNLKIQQIHKQVSNVKAADAAEEKEKIAANGKPRLQKPLEVVSLLKKEAVQSGQGEQKPPEENGVAGDVLKASKSVTEKHVVANGVANTC</sequence>
<evidence type="ECO:0000259" key="6">
    <source>
        <dbReference type="PROSITE" id="PS50882"/>
    </source>
</evidence>
<feature type="compositionally biased region" description="Basic and acidic residues" evidence="5">
    <location>
        <begin position="20"/>
        <end position="34"/>
    </location>
</feature>
<feature type="compositionally biased region" description="Low complexity" evidence="5">
    <location>
        <begin position="141"/>
        <end position="152"/>
    </location>
</feature>
<name>A0AB40CI87_DIOCR</name>
<feature type="domain" description="YTH" evidence="6">
    <location>
        <begin position="445"/>
        <end position="582"/>
    </location>
</feature>
<dbReference type="Proteomes" id="UP001515500">
    <property type="component" value="Chromosome 15"/>
</dbReference>
<evidence type="ECO:0000256" key="1">
    <source>
        <dbReference type="ARBA" id="ARBA00004496"/>
    </source>
</evidence>
<dbReference type="PROSITE" id="PS50882">
    <property type="entry name" value="YTH"/>
    <property type="match status" value="1"/>
</dbReference>
<evidence type="ECO:0000256" key="5">
    <source>
        <dbReference type="SAM" id="MobiDB-lite"/>
    </source>
</evidence>
<evidence type="ECO:0000313" key="8">
    <source>
        <dbReference type="RefSeq" id="XP_039139740.1"/>
    </source>
</evidence>
<dbReference type="InterPro" id="IPR045168">
    <property type="entry name" value="YTH_prot"/>
</dbReference>
<dbReference type="FunFam" id="3.10.590.10:FF:000001">
    <property type="entry name" value="YTH domain family 1, isoform CRA_a"/>
    <property type="match status" value="1"/>
</dbReference>
<evidence type="ECO:0000256" key="3">
    <source>
        <dbReference type="ARBA" id="ARBA00022884"/>
    </source>
</evidence>
<feature type="compositionally biased region" description="Gly residues" evidence="5">
    <location>
        <begin position="225"/>
        <end position="235"/>
    </location>
</feature>
<dbReference type="GeneID" id="120277059"/>
<dbReference type="Gene3D" id="3.10.590.10">
    <property type="entry name" value="ph1033 like domains"/>
    <property type="match status" value="1"/>
</dbReference>
<keyword evidence="3 4" id="KW-0694">RNA-binding</keyword>
<dbReference type="GO" id="GO:0003729">
    <property type="term" value="F:mRNA binding"/>
    <property type="evidence" value="ECO:0007669"/>
    <property type="project" value="UniProtKB-UniRule"/>
</dbReference>
<dbReference type="GO" id="GO:0061157">
    <property type="term" value="P:mRNA destabilization"/>
    <property type="evidence" value="ECO:0007669"/>
    <property type="project" value="TreeGrafter"/>
</dbReference>
<reference evidence="8" key="1">
    <citation type="submission" date="2025-08" db="UniProtKB">
        <authorList>
            <consortium name="RefSeq"/>
        </authorList>
    </citation>
    <scope>IDENTIFICATION</scope>
</reference>
<feature type="region of interest" description="Disordered" evidence="5">
    <location>
        <begin position="126"/>
        <end position="245"/>
    </location>
</feature>
<feature type="region of interest" description="Disordered" evidence="5">
    <location>
        <begin position="19"/>
        <end position="46"/>
    </location>
</feature>
<comment type="function">
    <text evidence="4">Specifically recognizes and binds N6-methyladenosine (m6A)-containing RNAs, and regulates mRNA stability. M6A is a modification present at internal sites of mRNAs and some non-coding RNAs and plays a role in mRNA stability and processing.</text>
</comment>
<evidence type="ECO:0000256" key="4">
    <source>
        <dbReference type="RuleBase" id="RU369095"/>
    </source>
</evidence>
<dbReference type="RefSeq" id="XP_039139740.1">
    <property type="nucleotide sequence ID" value="XM_039283806.1"/>
</dbReference>
<comment type="subcellular location">
    <subcellularLocation>
        <location evidence="1">Cytoplasm</location>
    </subcellularLocation>
</comment>
<dbReference type="InterPro" id="IPR007275">
    <property type="entry name" value="YTH_domain"/>
</dbReference>
<dbReference type="PANTHER" id="PTHR12357:SF99">
    <property type="entry name" value="YTH DOMAIN-CONTAINING PROTEIN ECT2-RELATED"/>
    <property type="match status" value="1"/>
</dbReference>
<evidence type="ECO:0000313" key="7">
    <source>
        <dbReference type="Proteomes" id="UP001515500"/>
    </source>
</evidence>
<protein>
    <recommendedName>
        <fullName evidence="4">YTH domain-containing family protein</fullName>
    </recommendedName>
</protein>
<organism evidence="7 8">
    <name type="scientific">Dioscorea cayennensis subsp. rotundata</name>
    <name type="common">White Guinea yam</name>
    <name type="synonym">Dioscorea rotundata</name>
    <dbReference type="NCBI Taxonomy" id="55577"/>
    <lineage>
        <taxon>Eukaryota</taxon>
        <taxon>Viridiplantae</taxon>
        <taxon>Streptophyta</taxon>
        <taxon>Embryophyta</taxon>
        <taxon>Tracheophyta</taxon>
        <taxon>Spermatophyta</taxon>
        <taxon>Magnoliopsida</taxon>
        <taxon>Liliopsida</taxon>
        <taxon>Dioscoreales</taxon>
        <taxon>Dioscoreaceae</taxon>
        <taxon>Dioscorea</taxon>
    </lineage>
</organism>
<keyword evidence="7" id="KW-1185">Reference proteome</keyword>
<dbReference type="PANTHER" id="PTHR12357">
    <property type="entry name" value="YTH YT521-B HOMOLOGY DOMAIN-CONTAINING"/>
    <property type="match status" value="1"/>
</dbReference>
<dbReference type="GO" id="GO:0005737">
    <property type="term" value="C:cytoplasm"/>
    <property type="evidence" value="ECO:0007669"/>
    <property type="project" value="UniProtKB-SubCell"/>
</dbReference>
<dbReference type="CDD" id="cd21134">
    <property type="entry name" value="YTH"/>
    <property type="match status" value="1"/>
</dbReference>
<gene>
    <name evidence="8" type="primary">LOC120277059</name>
</gene>
<comment type="similarity">
    <text evidence="4">Belongs to the YTHDF family.</text>
</comment>
<proteinExistence type="inferred from homology"/>
<evidence type="ECO:0000256" key="2">
    <source>
        <dbReference type="ARBA" id="ARBA00022490"/>
    </source>
</evidence>
<dbReference type="GO" id="GO:1990247">
    <property type="term" value="F:N6-methyladenosine-containing RNA reader activity"/>
    <property type="evidence" value="ECO:0007669"/>
    <property type="project" value="UniProtKB-UniRule"/>
</dbReference>